<dbReference type="SUPFAM" id="SSF51430">
    <property type="entry name" value="NAD(P)-linked oxidoreductase"/>
    <property type="match status" value="1"/>
</dbReference>
<sequence length="120" mass="13923">MAGFETSWANLGLEYVNLYLMHWPMAYDESGTPRLQRTFIARTIEPDESHMFVDWREMEKLLGNGELRPKQGVQLQHELLPRASIVPGCDQVKLHPYLPQHELFEFCSAVGHRLLACREV</sequence>
<protein>
    <recommendedName>
        <fullName evidence="3">NADP-dependent oxidoreductase domain-containing protein</fullName>
    </recommendedName>
</protein>
<dbReference type="GO" id="GO:0016491">
    <property type="term" value="F:oxidoreductase activity"/>
    <property type="evidence" value="ECO:0007669"/>
    <property type="project" value="InterPro"/>
</dbReference>
<dbReference type="Gene3D" id="3.20.20.100">
    <property type="entry name" value="NADP-dependent oxidoreductase domain"/>
    <property type="match status" value="1"/>
</dbReference>
<dbReference type="STRING" id="1314778.A0A5C3PVX8"/>
<accession>A0A5C3PVX8</accession>
<organism evidence="1 2">
    <name type="scientific">Polyporus arcularius HHB13444</name>
    <dbReference type="NCBI Taxonomy" id="1314778"/>
    <lineage>
        <taxon>Eukaryota</taxon>
        <taxon>Fungi</taxon>
        <taxon>Dikarya</taxon>
        <taxon>Basidiomycota</taxon>
        <taxon>Agaricomycotina</taxon>
        <taxon>Agaricomycetes</taxon>
        <taxon>Polyporales</taxon>
        <taxon>Polyporaceae</taxon>
        <taxon>Polyporus</taxon>
    </lineage>
</organism>
<dbReference type="InParanoid" id="A0A5C3PVX8"/>
<dbReference type="EMBL" id="ML210974">
    <property type="protein sequence ID" value="TFK94004.1"/>
    <property type="molecule type" value="Genomic_DNA"/>
</dbReference>
<gene>
    <name evidence="1" type="ORF">K466DRAFT_477465</name>
</gene>
<dbReference type="InterPro" id="IPR020471">
    <property type="entry name" value="AKR"/>
</dbReference>
<evidence type="ECO:0000313" key="2">
    <source>
        <dbReference type="Proteomes" id="UP000308197"/>
    </source>
</evidence>
<dbReference type="InterPro" id="IPR036812">
    <property type="entry name" value="NAD(P)_OxRdtase_dom_sf"/>
</dbReference>
<name>A0A5C3PVX8_9APHY</name>
<dbReference type="PRINTS" id="PR00069">
    <property type="entry name" value="ALDKETRDTASE"/>
</dbReference>
<keyword evidence="2" id="KW-1185">Reference proteome</keyword>
<dbReference type="PANTHER" id="PTHR11732">
    <property type="entry name" value="ALDO/KETO REDUCTASE"/>
    <property type="match status" value="1"/>
</dbReference>
<dbReference type="Proteomes" id="UP000308197">
    <property type="component" value="Unassembled WGS sequence"/>
</dbReference>
<evidence type="ECO:0000313" key="1">
    <source>
        <dbReference type="EMBL" id="TFK94004.1"/>
    </source>
</evidence>
<dbReference type="AlphaFoldDB" id="A0A5C3PVX8"/>
<reference evidence="1 2" key="1">
    <citation type="journal article" date="2019" name="Nat. Ecol. Evol.">
        <title>Megaphylogeny resolves global patterns of mushroom evolution.</title>
        <authorList>
            <person name="Varga T."/>
            <person name="Krizsan K."/>
            <person name="Foldi C."/>
            <person name="Dima B."/>
            <person name="Sanchez-Garcia M."/>
            <person name="Sanchez-Ramirez S."/>
            <person name="Szollosi G.J."/>
            <person name="Szarkandi J.G."/>
            <person name="Papp V."/>
            <person name="Albert L."/>
            <person name="Andreopoulos W."/>
            <person name="Angelini C."/>
            <person name="Antonin V."/>
            <person name="Barry K.W."/>
            <person name="Bougher N.L."/>
            <person name="Buchanan P."/>
            <person name="Buyck B."/>
            <person name="Bense V."/>
            <person name="Catcheside P."/>
            <person name="Chovatia M."/>
            <person name="Cooper J."/>
            <person name="Damon W."/>
            <person name="Desjardin D."/>
            <person name="Finy P."/>
            <person name="Geml J."/>
            <person name="Haridas S."/>
            <person name="Hughes K."/>
            <person name="Justo A."/>
            <person name="Karasinski D."/>
            <person name="Kautmanova I."/>
            <person name="Kiss B."/>
            <person name="Kocsube S."/>
            <person name="Kotiranta H."/>
            <person name="LaButti K.M."/>
            <person name="Lechner B.E."/>
            <person name="Liimatainen K."/>
            <person name="Lipzen A."/>
            <person name="Lukacs Z."/>
            <person name="Mihaltcheva S."/>
            <person name="Morgado L.N."/>
            <person name="Niskanen T."/>
            <person name="Noordeloos M.E."/>
            <person name="Ohm R.A."/>
            <person name="Ortiz-Santana B."/>
            <person name="Ovrebo C."/>
            <person name="Racz N."/>
            <person name="Riley R."/>
            <person name="Savchenko A."/>
            <person name="Shiryaev A."/>
            <person name="Soop K."/>
            <person name="Spirin V."/>
            <person name="Szebenyi C."/>
            <person name="Tomsovsky M."/>
            <person name="Tulloss R.E."/>
            <person name="Uehling J."/>
            <person name="Grigoriev I.V."/>
            <person name="Vagvolgyi C."/>
            <person name="Papp T."/>
            <person name="Martin F.M."/>
            <person name="Miettinen O."/>
            <person name="Hibbett D.S."/>
            <person name="Nagy L.G."/>
        </authorList>
    </citation>
    <scope>NUCLEOTIDE SEQUENCE [LARGE SCALE GENOMIC DNA]</scope>
    <source>
        <strain evidence="1 2">HHB13444</strain>
    </source>
</reference>
<evidence type="ECO:0008006" key="3">
    <source>
        <dbReference type="Google" id="ProtNLM"/>
    </source>
</evidence>
<proteinExistence type="predicted"/>